<dbReference type="Proteomes" id="UP001597178">
    <property type="component" value="Unassembled WGS sequence"/>
</dbReference>
<dbReference type="EMBL" id="JBHTNH010000008">
    <property type="protein sequence ID" value="MFD1361251.1"/>
    <property type="molecule type" value="Genomic_DNA"/>
</dbReference>
<accession>A0ABW3ZS82</accession>
<proteinExistence type="predicted"/>
<gene>
    <name evidence="1" type="ORF">ACFQ4A_06155</name>
</gene>
<sequence length="94" mass="11083">MKSIVLYYQEQSDLNTTSAVTKMKSDLKKEKGDDCTIYVDKQNVYEKLMYLITEELNSIDVVYIYSRNNIRDDFYWDLLVQSAKADNVVIMVYT</sequence>
<comment type="caution">
    <text evidence="1">The sequence shown here is derived from an EMBL/GenBank/DDBJ whole genome shotgun (WGS) entry which is preliminary data.</text>
</comment>
<keyword evidence="2" id="KW-1185">Reference proteome</keyword>
<evidence type="ECO:0000313" key="1">
    <source>
        <dbReference type="EMBL" id="MFD1361251.1"/>
    </source>
</evidence>
<organism evidence="1 2">
    <name type="scientific">Lentibacillus salinarum</name>
    <dbReference type="NCBI Taxonomy" id="446820"/>
    <lineage>
        <taxon>Bacteria</taxon>
        <taxon>Bacillati</taxon>
        <taxon>Bacillota</taxon>
        <taxon>Bacilli</taxon>
        <taxon>Bacillales</taxon>
        <taxon>Bacillaceae</taxon>
        <taxon>Lentibacillus</taxon>
    </lineage>
</organism>
<reference evidence="2" key="1">
    <citation type="journal article" date="2019" name="Int. J. Syst. Evol. Microbiol.">
        <title>The Global Catalogue of Microorganisms (GCM) 10K type strain sequencing project: providing services to taxonomists for standard genome sequencing and annotation.</title>
        <authorList>
            <consortium name="The Broad Institute Genomics Platform"/>
            <consortium name="The Broad Institute Genome Sequencing Center for Infectious Disease"/>
            <person name="Wu L."/>
            <person name="Ma J."/>
        </authorList>
    </citation>
    <scope>NUCLEOTIDE SEQUENCE [LARGE SCALE GENOMIC DNA]</scope>
    <source>
        <strain evidence="2">CCUG 54822</strain>
    </source>
</reference>
<evidence type="ECO:0000313" key="2">
    <source>
        <dbReference type="Proteomes" id="UP001597178"/>
    </source>
</evidence>
<evidence type="ECO:0008006" key="3">
    <source>
        <dbReference type="Google" id="ProtNLM"/>
    </source>
</evidence>
<protein>
    <recommendedName>
        <fullName evidence="3">TIR domain-containing protein</fullName>
    </recommendedName>
</protein>
<name>A0ABW3ZS82_9BACI</name>
<dbReference type="RefSeq" id="WP_382398646.1">
    <property type="nucleotide sequence ID" value="NZ_JBHTNH010000008.1"/>
</dbReference>